<feature type="domain" description="TIL" evidence="1">
    <location>
        <begin position="29"/>
        <end position="81"/>
    </location>
</feature>
<dbReference type="InterPro" id="IPR036084">
    <property type="entry name" value="Ser_inhib-like_sf"/>
</dbReference>
<dbReference type="EMBL" id="VTPC01008453">
    <property type="protein sequence ID" value="KAF2892814.1"/>
    <property type="molecule type" value="Genomic_DNA"/>
</dbReference>
<dbReference type="Pfam" id="PF01826">
    <property type="entry name" value="TIL"/>
    <property type="match status" value="1"/>
</dbReference>
<keyword evidence="3" id="KW-1185">Reference proteome</keyword>
<dbReference type="CDD" id="cd19941">
    <property type="entry name" value="TIL"/>
    <property type="match status" value="1"/>
</dbReference>
<evidence type="ECO:0000313" key="3">
    <source>
        <dbReference type="Proteomes" id="UP000801492"/>
    </source>
</evidence>
<dbReference type="AlphaFoldDB" id="A0A8K0GAZ5"/>
<comment type="caution">
    <text evidence="2">The sequence shown here is derived from an EMBL/GenBank/DDBJ whole genome shotgun (WGS) entry which is preliminary data.</text>
</comment>
<dbReference type="SUPFAM" id="SSF57567">
    <property type="entry name" value="Serine protease inhibitors"/>
    <property type="match status" value="1"/>
</dbReference>
<reference evidence="2" key="1">
    <citation type="submission" date="2019-08" db="EMBL/GenBank/DDBJ databases">
        <title>The genome of the North American firefly Photinus pyralis.</title>
        <authorList>
            <consortium name="Photinus pyralis genome working group"/>
            <person name="Fallon T.R."/>
            <person name="Sander Lower S.E."/>
            <person name="Weng J.-K."/>
        </authorList>
    </citation>
    <scope>NUCLEOTIDE SEQUENCE</scope>
    <source>
        <strain evidence="2">TRF0915ILg1</strain>
        <tissue evidence="2">Whole body</tissue>
    </source>
</reference>
<name>A0A8K0GAZ5_IGNLU</name>
<evidence type="ECO:0000259" key="1">
    <source>
        <dbReference type="Pfam" id="PF01826"/>
    </source>
</evidence>
<sequence length="152" mass="17378">MEEILIILVINFFVGVEHTTNMISIKFRCPLDKHFYPCGSCIGTCSNPEPECPKLCDKGLCDCYPEFVRDDTGNCIDYDHCFRSSTYKPTGENLQKLYGCNSKQPPVEACLKNCHSQEIPQFILSKVCPRKCCPEESESPRRQMQHIDDKCL</sequence>
<organism evidence="2 3">
    <name type="scientific">Ignelater luminosus</name>
    <name type="common">Cucubano</name>
    <name type="synonym">Pyrophorus luminosus</name>
    <dbReference type="NCBI Taxonomy" id="2038154"/>
    <lineage>
        <taxon>Eukaryota</taxon>
        <taxon>Metazoa</taxon>
        <taxon>Ecdysozoa</taxon>
        <taxon>Arthropoda</taxon>
        <taxon>Hexapoda</taxon>
        <taxon>Insecta</taxon>
        <taxon>Pterygota</taxon>
        <taxon>Neoptera</taxon>
        <taxon>Endopterygota</taxon>
        <taxon>Coleoptera</taxon>
        <taxon>Polyphaga</taxon>
        <taxon>Elateriformia</taxon>
        <taxon>Elateroidea</taxon>
        <taxon>Elateridae</taxon>
        <taxon>Agrypninae</taxon>
        <taxon>Pyrophorini</taxon>
        <taxon>Ignelater</taxon>
    </lineage>
</organism>
<protein>
    <recommendedName>
        <fullName evidence="1">TIL domain-containing protein</fullName>
    </recommendedName>
</protein>
<dbReference type="Gene3D" id="2.10.25.10">
    <property type="entry name" value="Laminin"/>
    <property type="match status" value="1"/>
</dbReference>
<gene>
    <name evidence="2" type="ORF">ILUMI_13357</name>
</gene>
<dbReference type="Proteomes" id="UP000801492">
    <property type="component" value="Unassembled WGS sequence"/>
</dbReference>
<dbReference type="InterPro" id="IPR002919">
    <property type="entry name" value="TIL_dom"/>
</dbReference>
<accession>A0A8K0GAZ5</accession>
<proteinExistence type="predicted"/>
<evidence type="ECO:0000313" key="2">
    <source>
        <dbReference type="EMBL" id="KAF2892814.1"/>
    </source>
</evidence>
<dbReference type="OrthoDB" id="6236007at2759"/>